<dbReference type="PROSITE" id="PS51352">
    <property type="entry name" value="THIOREDOXIN_2"/>
    <property type="match status" value="1"/>
</dbReference>
<dbReference type="PROSITE" id="PS51355">
    <property type="entry name" value="GLUTATHIONE_PEROXID_3"/>
    <property type="match status" value="1"/>
</dbReference>
<dbReference type="InterPro" id="IPR036249">
    <property type="entry name" value="Thioredoxin-like_sf"/>
</dbReference>
<dbReference type="InterPro" id="IPR013766">
    <property type="entry name" value="Thioredoxin_domain"/>
</dbReference>
<evidence type="ECO:0000256" key="3">
    <source>
        <dbReference type="ARBA" id="ARBA00023002"/>
    </source>
</evidence>
<dbReference type="InterPro" id="IPR000889">
    <property type="entry name" value="Glutathione_peroxidase"/>
</dbReference>
<dbReference type="Pfam" id="PF00255">
    <property type="entry name" value="GSHPx"/>
    <property type="match status" value="1"/>
</dbReference>
<reference evidence="5" key="1">
    <citation type="submission" date="2018-05" db="EMBL/GenBank/DDBJ databases">
        <authorList>
            <person name="Lanie J.A."/>
            <person name="Ng W.-L."/>
            <person name="Kazmierczak K.M."/>
            <person name="Andrzejewski T.M."/>
            <person name="Davidsen T.M."/>
            <person name="Wayne K.J."/>
            <person name="Tettelin H."/>
            <person name="Glass J.I."/>
            <person name="Rusch D."/>
            <person name="Podicherti R."/>
            <person name="Tsui H.-C.T."/>
            <person name="Winkler M.E."/>
        </authorList>
    </citation>
    <scope>NUCLEOTIDE SEQUENCE</scope>
</reference>
<dbReference type="PRINTS" id="PR01011">
    <property type="entry name" value="GLUTPROXDASE"/>
</dbReference>
<dbReference type="CDD" id="cd00340">
    <property type="entry name" value="GSH_Peroxidase"/>
    <property type="match status" value="1"/>
</dbReference>
<keyword evidence="3" id="KW-0560">Oxidoreductase</keyword>
<dbReference type="EMBL" id="UINC01102335">
    <property type="protein sequence ID" value="SVC63877.1"/>
    <property type="molecule type" value="Genomic_DNA"/>
</dbReference>
<dbReference type="PROSITE" id="PS00460">
    <property type="entry name" value="GLUTATHIONE_PEROXID_1"/>
    <property type="match status" value="1"/>
</dbReference>
<sequence length="184" mass="20913">MLDKIKYFLLIMIMSFFSTNVAANYDKLAYDFNFNDLDGTPLNLAVYKGKVIIVVNVASQCGFTKQYEDMQKVWEKYQVKGVIMLGVPSNDFGRQEPGSNKEIKDFCEAKFGITFPMTEKVSVKGENAHPFYKWAKENHGKSAIPKWNFHKIIIGKDGKVEDTFASITNPSSEKFIKALEKALD</sequence>
<dbReference type="Gene3D" id="3.40.30.10">
    <property type="entry name" value="Glutaredoxin"/>
    <property type="match status" value="1"/>
</dbReference>
<comment type="similarity">
    <text evidence="1">Belongs to the glutathione peroxidase family.</text>
</comment>
<feature type="domain" description="Thioredoxin" evidence="4">
    <location>
        <begin position="23"/>
        <end position="184"/>
    </location>
</feature>
<protein>
    <recommendedName>
        <fullName evidence="4">Thioredoxin domain-containing protein</fullName>
    </recommendedName>
</protein>
<proteinExistence type="inferred from homology"/>
<keyword evidence="2" id="KW-0575">Peroxidase</keyword>
<dbReference type="AlphaFoldDB" id="A0A382NU13"/>
<evidence type="ECO:0000256" key="1">
    <source>
        <dbReference type="ARBA" id="ARBA00006926"/>
    </source>
</evidence>
<evidence type="ECO:0000313" key="5">
    <source>
        <dbReference type="EMBL" id="SVC63877.1"/>
    </source>
</evidence>
<dbReference type="InterPro" id="IPR029759">
    <property type="entry name" value="GPX_AS"/>
</dbReference>
<dbReference type="GO" id="GO:0034599">
    <property type="term" value="P:cellular response to oxidative stress"/>
    <property type="evidence" value="ECO:0007669"/>
    <property type="project" value="TreeGrafter"/>
</dbReference>
<dbReference type="PANTHER" id="PTHR11592:SF78">
    <property type="entry name" value="GLUTATHIONE PEROXIDASE"/>
    <property type="match status" value="1"/>
</dbReference>
<dbReference type="PIRSF" id="PIRSF000303">
    <property type="entry name" value="Glutathion_perox"/>
    <property type="match status" value="1"/>
</dbReference>
<gene>
    <name evidence="5" type="ORF">METZ01_LOCUS316731</name>
</gene>
<name>A0A382NU13_9ZZZZ</name>
<organism evidence="5">
    <name type="scientific">marine metagenome</name>
    <dbReference type="NCBI Taxonomy" id="408172"/>
    <lineage>
        <taxon>unclassified sequences</taxon>
        <taxon>metagenomes</taxon>
        <taxon>ecological metagenomes</taxon>
    </lineage>
</organism>
<dbReference type="SUPFAM" id="SSF52833">
    <property type="entry name" value="Thioredoxin-like"/>
    <property type="match status" value="1"/>
</dbReference>
<dbReference type="GO" id="GO:0004601">
    <property type="term" value="F:peroxidase activity"/>
    <property type="evidence" value="ECO:0007669"/>
    <property type="project" value="UniProtKB-KW"/>
</dbReference>
<evidence type="ECO:0000256" key="2">
    <source>
        <dbReference type="ARBA" id="ARBA00022559"/>
    </source>
</evidence>
<evidence type="ECO:0000259" key="4">
    <source>
        <dbReference type="PROSITE" id="PS51352"/>
    </source>
</evidence>
<dbReference type="PANTHER" id="PTHR11592">
    <property type="entry name" value="GLUTATHIONE PEROXIDASE"/>
    <property type="match status" value="1"/>
</dbReference>
<accession>A0A382NU13</accession>